<keyword evidence="2" id="KW-0805">Transcription regulation</keyword>
<evidence type="ECO:0000259" key="6">
    <source>
        <dbReference type="Pfam" id="PF08281"/>
    </source>
</evidence>
<dbReference type="Pfam" id="PF04542">
    <property type="entry name" value="Sigma70_r2"/>
    <property type="match status" value="1"/>
</dbReference>
<dbReference type="NCBIfam" id="TIGR02985">
    <property type="entry name" value="Sig70_bacteroi1"/>
    <property type="match status" value="1"/>
</dbReference>
<reference evidence="7 8" key="1">
    <citation type="submission" date="2017-04" db="EMBL/GenBank/DDBJ databases">
        <authorList>
            <person name="Afonso C.L."/>
            <person name="Miller P.J."/>
            <person name="Scott M.A."/>
            <person name="Spackman E."/>
            <person name="Goraichik I."/>
            <person name="Dimitrov K.M."/>
            <person name="Suarez D.L."/>
            <person name="Swayne D.E."/>
        </authorList>
    </citation>
    <scope>NUCLEOTIDE SEQUENCE [LARGE SCALE GENOMIC DNA]</scope>
    <source>
        <strain evidence="7 8">DSM 19625</strain>
    </source>
</reference>
<protein>
    <submittedName>
        <fullName evidence="7">RNA polymerase sigma-70 factor, ECF subfamily</fullName>
    </submittedName>
</protein>
<dbReference type="GO" id="GO:0006352">
    <property type="term" value="P:DNA-templated transcription initiation"/>
    <property type="evidence" value="ECO:0007669"/>
    <property type="project" value="InterPro"/>
</dbReference>
<organism evidence="7 8">
    <name type="scientific">Pedobacter nyackensis</name>
    <dbReference type="NCBI Taxonomy" id="475255"/>
    <lineage>
        <taxon>Bacteria</taxon>
        <taxon>Pseudomonadati</taxon>
        <taxon>Bacteroidota</taxon>
        <taxon>Sphingobacteriia</taxon>
        <taxon>Sphingobacteriales</taxon>
        <taxon>Sphingobacteriaceae</taxon>
        <taxon>Pedobacter</taxon>
    </lineage>
</organism>
<name>A0A1W2CQN3_9SPHI</name>
<feature type="domain" description="RNA polymerase sigma factor 70 region 4 type 2" evidence="6">
    <location>
        <begin position="119"/>
        <end position="168"/>
    </location>
</feature>
<proteinExistence type="inferred from homology"/>
<evidence type="ECO:0000256" key="2">
    <source>
        <dbReference type="ARBA" id="ARBA00023015"/>
    </source>
</evidence>
<dbReference type="Pfam" id="PF08281">
    <property type="entry name" value="Sigma70_r4_2"/>
    <property type="match status" value="1"/>
</dbReference>
<dbReference type="InterPro" id="IPR014327">
    <property type="entry name" value="RNA_pol_sigma70_bacteroid"/>
</dbReference>
<dbReference type="STRING" id="475255.SAMN04488101_104158"/>
<dbReference type="SUPFAM" id="SSF88659">
    <property type="entry name" value="Sigma3 and sigma4 domains of RNA polymerase sigma factors"/>
    <property type="match status" value="1"/>
</dbReference>
<comment type="similarity">
    <text evidence="1">Belongs to the sigma-70 factor family. ECF subfamily.</text>
</comment>
<feature type="domain" description="RNA polymerase sigma-70 region 2" evidence="5">
    <location>
        <begin position="19"/>
        <end position="85"/>
    </location>
</feature>
<dbReference type="AlphaFoldDB" id="A0A1W2CQN3"/>
<dbReference type="RefSeq" id="WP_084289266.1">
    <property type="nucleotide sequence ID" value="NZ_FWYB01000004.1"/>
</dbReference>
<dbReference type="EMBL" id="FWYB01000004">
    <property type="protein sequence ID" value="SMC87264.1"/>
    <property type="molecule type" value="Genomic_DNA"/>
</dbReference>
<keyword evidence="4" id="KW-0804">Transcription</keyword>
<evidence type="ECO:0000256" key="3">
    <source>
        <dbReference type="ARBA" id="ARBA00023082"/>
    </source>
</evidence>
<dbReference type="SUPFAM" id="SSF88946">
    <property type="entry name" value="Sigma2 domain of RNA polymerase sigma factors"/>
    <property type="match status" value="1"/>
</dbReference>
<dbReference type="GO" id="GO:0003677">
    <property type="term" value="F:DNA binding"/>
    <property type="evidence" value="ECO:0007669"/>
    <property type="project" value="InterPro"/>
</dbReference>
<dbReference type="InterPro" id="IPR013324">
    <property type="entry name" value="RNA_pol_sigma_r3/r4-like"/>
</dbReference>
<evidence type="ECO:0000256" key="1">
    <source>
        <dbReference type="ARBA" id="ARBA00010641"/>
    </source>
</evidence>
<evidence type="ECO:0000256" key="4">
    <source>
        <dbReference type="ARBA" id="ARBA00023163"/>
    </source>
</evidence>
<dbReference type="GO" id="GO:0016987">
    <property type="term" value="F:sigma factor activity"/>
    <property type="evidence" value="ECO:0007669"/>
    <property type="project" value="UniProtKB-KW"/>
</dbReference>
<gene>
    <name evidence="7" type="ORF">SAMN04488101_104158</name>
</gene>
<evidence type="ECO:0000313" key="7">
    <source>
        <dbReference type="EMBL" id="SMC87264.1"/>
    </source>
</evidence>
<dbReference type="Proteomes" id="UP000192678">
    <property type="component" value="Unassembled WGS sequence"/>
</dbReference>
<dbReference type="InterPro" id="IPR007627">
    <property type="entry name" value="RNA_pol_sigma70_r2"/>
</dbReference>
<dbReference type="InterPro" id="IPR013325">
    <property type="entry name" value="RNA_pol_sigma_r2"/>
</dbReference>
<dbReference type="InterPro" id="IPR039425">
    <property type="entry name" value="RNA_pol_sigma-70-like"/>
</dbReference>
<dbReference type="PANTHER" id="PTHR43133:SF46">
    <property type="entry name" value="RNA POLYMERASE SIGMA-70 FACTOR ECF SUBFAMILY"/>
    <property type="match status" value="1"/>
</dbReference>
<keyword evidence="3" id="KW-0731">Sigma factor</keyword>
<dbReference type="Gene3D" id="1.10.10.10">
    <property type="entry name" value="Winged helix-like DNA-binding domain superfamily/Winged helix DNA-binding domain"/>
    <property type="match status" value="1"/>
</dbReference>
<dbReference type="InterPro" id="IPR013249">
    <property type="entry name" value="RNA_pol_sigma70_r4_t2"/>
</dbReference>
<dbReference type="Gene3D" id="1.10.1740.10">
    <property type="match status" value="1"/>
</dbReference>
<evidence type="ECO:0000313" key="8">
    <source>
        <dbReference type="Proteomes" id="UP000192678"/>
    </source>
</evidence>
<evidence type="ECO:0000259" key="5">
    <source>
        <dbReference type="Pfam" id="PF04542"/>
    </source>
</evidence>
<dbReference type="PANTHER" id="PTHR43133">
    <property type="entry name" value="RNA POLYMERASE ECF-TYPE SIGMA FACTO"/>
    <property type="match status" value="1"/>
</dbReference>
<sequence length="181" mass="21088">MESSNIDSKKKELLLFNQLFEKYRAALIGFAMSYLKDKDDAEDIVQDVFSKVWGRIDNMQENKDGKSLLFTATKNACISHLRHKASNQRYQVSVLAKIELIALENSTIERIELNELQGQINSIMQTLPDDYQEIFFMNREEGLRYIDIAKHKNISIKTVEKKISLTLKILRNSITHCIWFL</sequence>
<keyword evidence="8" id="KW-1185">Reference proteome</keyword>
<accession>A0A1W2CQN3</accession>
<dbReference type="NCBIfam" id="TIGR02937">
    <property type="entry name" value="sigma70-ECF"/>
    <property type="match status" value="1"/>
</dbReference>
<dbReference type="InterPro" id="IPR014284">
    <property type="entry name" value="RNA_pol_sigma-70_dom"/>
</dbReference>
<dbReference type="OrthoDB" id="659361at2"/>
<dbReference type="InterPro" id="IPR036388">
    <property type="entry name" value="WH-like_DNA-bd_sf"/>
</dbReference>